<dbReference type="GO" id="GO:0015074">
    <property type="term" value="P:DNA integration"/>
    <property type="evidence" value="ECO:0007669"/>
    <property type="project" value="InterPro"/>
</dbReference>
<evidence type="ECO:0000313" key="4">
    <source>
        <dbReference type="Proteomes" id="UP000306697"/>
    </source>
</evidence>
<dbReference type="Gene3D" id="3.30.420.10">
    <property type="entry name" value="Ribonuclease H-like superfamily/Ribonuclease H"/>
    <property type="match status" value="1"/>
</dbReference>
<dbReference type="Proteomes" id="UP000306697">
    <property type="component" value="Unassembled WGS sequence"/>
</dbReference>
<accession>A0A4S5BGB7</accession>
<reference evidence="3 4" key="1">
    <citation type="submission" date="2019-04" db="EMBL/GenBank/DDBJ databases">
        <title>Genome Announcement To Ensure Probiotic Safety of Bifidobacterium longum subsp infantis UBBI-01.</title>
        <authorList>
            <person name="Sulthana A."/>
            <person name="Lakshmi S.G."/>
            <person name="Madempudi R.S."/>
        </authorList>
    </citation>
    <scope>NUCLEOTIDE SEQUENCE [LARGE SCALE GENOMIC DNA]</scope>
    <source>
        <strain evidence="3 4">UBBI-01</strain>
    </source>
</reference>
<feature type="region of interest" description="Disordered" evidence="1">
    <location>
        <begin position="319"/>
        <end position="338"/>
    </location>
</feature>
<dbReference type="PROSITE" id="PS50994">
    <property type="entry name" value="INTEGRASE"/>
    <property type="match status" value="1"/>
</dbReference>
<sequence>MEDRISMATKRQVTLRFRDEYVRASKKQKGVILDRMCETLGIGRSTARRLLAQAGQHGNGAVPAARERPCRYSDQSRQLLVRVWVLMDMPCGKYLKAMLPQWLPVLRDCGELDAYDGFTFSELMAMSASTIDRYLKPLRDAARPKGLAATRPAGELLRNSITIRKASDELDGLPGNVEADTVAHCGPSLKGEFCRTLTVVDFATGWTENASARNNAYRNLSQAEAMIEQRLPFTIRSYDNDNGSEFINTDFITHLQQLDIQQTRSRPYRKNDQATVESRNNHVVRKHAFYYRYELAELDLLNELWQLVSVKVNLFTPSKKPVGRSSTRDGRPRRVYDQPTTPWERLKRFDEQDRADGGTGFILPERRDQIERLIAETNPAELVRRIHAIQDQLEDMAAPRTRRLEKRVGPDMAYLDRTLAKIAGVRPEDHNETPADTD</sequence>
<feature type="domain" description="Integrase catalytic" evidence="2">
    <location>
        <begin position="170"/>
        <end position="340"/>
    </location>
</feature>
<evidence type="ECO:0000256" key="1">
    <source>
        <dbReference type="SAM" id="MobiDB-lite"/>
    </source>
</evidence>
<dbReference type="Pfam" id="PF00665">
    <property type="entry name" value="rve"/>
    <property type="match status" value="1"/>
</dbReference>
<dbReference type="GO" id="GO:0003676">
    <property type="term" value="F:nucleic acid binding"/>
    <property type="evidence" value="ECO:0007669"/>
    <property type="project" value="InterPro"/>
</dbReference>
<dbReference type="InterPro" id="IPR012337">
    <property type="entry name" value="RNaseH-like_sf"/>
</dbReference>
<dbReference type="InterPro" id="IPR036397">
    <property type="entry name" value="RNaseH_sf"/>
</dbReference>
<feature type="compositionally biased region" description="Basic and acidic residues" evidence="1">
    <location>
        <begin position="326"/>
        <end position="336"/>
    </location>
</feature>
<comment type="caution">
    <text evidence="3">The sequence shown here is derived from an EMBL/GenBank/DDBJ whole genome shotgun (WGS) entry which is preliminary data.</text>
</comment>
<evidence type="ECO:0000313" key="3">
    <source>
        <dbReference type="EMBL" id="THJ29833.1"/>
    </source>
</evidence>
<dbReference type="AlphaFoldDB" id="A0A4S5BGB7"/>
<name>A0A4S5BGB7_BIFLI</name>
<evidence type="ECO:0000259" key="2">
    <source>
        <dbReference type="PROSITE" id="PS50994"/>
    </source>
</evidence>
<gene>
    <name evidence="3" type="ORF">E6L38_03950</name>
</gene>
<dbReference type="SUPFAM" id="SSF53098">
    <property type="entry name" value="Ribonuclease H-like"/>
    <property type="match status" value="1"/>
</dbReference>
<dbReference type="InterPro" id="IPR001584">
    <property type="entry name" value="Integrase_cat-core"/>
</dbReference>
<proteinExistence type="predicted"/>
<dbReference type="EMBL" id="SSWL01000005">
    <property type="protein sequence ID" value="THJ29833.1"/>
    <property type="molecule type" value="Genomic_DNA"/>
</dbReference>
<protein>
    <submittedName>
        <fullName evidence="3">Transposase family protein</fullName>
    </submittedName>
</protein>
<organism evidence="3 4">
    <name type="scientific">Bifidobacterium longum subsp. infantis</name>
    <dbReference type="NCBI Taxonomy" id="1682"/>
    <lineage>
        <taxon>Bacteria</taxon>
        <taxon>Bacillati</taxon>
        <taxon>Actinomycetota</taxon>
        <taxon>Actinomycetes</taxon>
        <taxon>Bifidobacteriales</taxon>
        <taxon>Bifidobacteriaceae</taxon>
        <taxon>Bifidobacterium</taxon>
    </lineage>
</organism>